<protein>
    <submittedName>
        <fullName evidence="6">Helix-turn-helix domain-containing protein</fullName>
    </submittedName>
</protein>
<dbReference type="SMART" id="SM00346">
    <property type="entry name" value="HTH_ICLR"/>
    <property type="match status" value="1"/>
</dbReference>
<dbReference type="SUPFAM" id="SSF46785">
    <property type="entry name" value="Winged helix' DNA-binding domain"/>
    <property type="match status" value="1"/>
</dbReference>
<evidence type="ECO:0000256" key="2">
    <source>
        <dbReference type="ARBA" id="ARBA00023125"/>
    </source>
</evidence>
<dbReference type="Pfam" id="PF09339">
    <property type="entry name" value="HTH_IclR"/>
    <property type="match status" value="1"/>
</dbReference>
<keyword evidence="3" id="KW-0804">Transcription</keyword>
<feature type="domain" description="IclR-ED" evidence="5">
    <location>
        <begin position="62"/>
        <end position="243"/>
    </location>
</feature>
<dbReference type="InterPro" id="IPR011991">
    <property type="entry name" value="ArsR-like_HTH"/>
</dbReference>
<dbReference type="Gene3D" id="1.10.10.10">
    <property type="entry name" value="Winged helix-like DNA-binding domain superfamily/Winged helix DNA-binding domain"/>
    <property type="match status" value="1"/>
</dbReference>
<evidence type="ECO:0000313" key="7">
    <source>
        <dbReference type="Proteomes" id="UP000429595"/>
    </source>
</evidence>
<dbReference type="PROSITE" id="PS51078">
    <property type="entry name" value="ICLR_ED"/>
    <property type="match status" value="1"/>
</dbReference>
<keyword evidence="7" id="KW-1185">Reference proteome</keyword>
<dbReference type="Gene3D" id="3.30.450.40">
    <property type="match status" value="1"/>
</dbReference>
<evidence type="ECO:0000256" key="1">
    <source>
        <dbReference type="ARBA" id="ARBA00023015"/>
    </source>
</evidence>
<name>A0A6I1FG68_9BACI</name>
<keyword evidence="2" id="KW-0238">DNA-binding</keyword>
<dbReference type="PANTHER" id="PTHR30136:SF7">
    <property type="entry name" value="HTH-TYPE TRANSCRIPTIONAL REGULATOR KDGR-RELATED"/>
    <property type="match status" value="1"/>
</dbReference>
<sequence length="243" mass="27550">MSTMKTLEILDLFDFETRELTVAKISEKLNQPQSTVYRHVRILKEKGYLMDDHEGNYKLGYKFLKFAKIVTMDTNITVVSNPIMQKLTKKIGETSQLMVYSDLQAICLSSVNSGERIQVSAEVGQIFPLYGGSSSKALLAFLDESILKELFEKGIVKKHTENTKATIDDLKKDLQLIQKRGYAFSDGEIDQGVASFGVPIYDYNHRVIASLSIVGPRERLLEKDDKEIITELIKARDEIQSFL</sequence>
<dbReference type="AlphaFoldDB" id="A0A6I1FG68"/>
<dbReference type="GO" id="GO:0003700">
    <property type="term" value="F:DNA-binding transcription factor activity"/>
    <property type="evidence" value="ECO:0007669"/>
    <property type="project" value="TreeGrafter"/>
</dbReference>
<dbReference type="InterPro" id="IPR014757">
    <property type="entry name" value="Tscrpt_reg_IclR_C"/>
</dbReference>
<gene>
    <name evidence="6" type="ORF">F9802_09155</name>
</gene>
<evidence type="ECO:0000313" key="6">
    <source>
        <dbReference type="EMBL" id="KAB7707165.1"/>
    </source>
</evidence>
<proteinExistence type="predicted"/>
<organism evidence="6 7">
    <name type="scientific">Bacillus aerolatus</name>
    <dbReference type="NCBI Taxonomy" id="2653354"/>
    <lineage>
        <taxon>Bacteria</taxon>
        <taxon>Bacillati</taxon>
        <taxon>Bacillota</taxon>
        <taxon>Bacilli</taxon>
        <taxon>Bacillales</taxon>
        <taxon>Bacillaceae</taxon>
        <taxon>Bacillus</taxon>
    </lineage>
</organism>
<reference evidence="6 7" key="1">
    <citation type="submission" date="2019-10" db="EMBL/GenBank/DDBJ databases">
        <title>Bacillus aerolatum sp. nov., isolated from bioaerosol of sport playgrounds.</title>
        <authorList>
            <person name="Chen P."/>
            <person name="Zhang G."/>
        </authorList>
    </citation>
    <scope>NUCLEOTIDE SEQUENCE [LARGE SCALE GENOMIC DNA]</scope>
    <source>
        <strain evidence="6 7">CX253</strain>
    </source>
</reference>
<dbReference type="CDD" id="cd00090">
    <property type="entry name" value="HTH_ARSR"/>
    <property type="match status" value="1"/>
</dbReference>
<keyword evidence="1" id="KW-0805">Transcription regulation</keyword>
<dbReference type="InterPro" id="IPR036390">
    <property type="entry name" value="WH_DNA-bd_sf"/>
</dbReference>
<comment type="caution">
    <text evidence="6">The sequence shown here is derived from an EMBL/GenBank/DDBJ whole genome shotgun (WGS) entry which is preliminary data.</text>
</comment>
<dbReference type="PROSITE" id="PS51077">
    <property type="entry name" value="HTH_ICLR"/>
    <property type="match status" value="1"/>
</dbReference>
<dbReference type="Proteomes" id="UP000429595">
    <property type="component" value="Unassembled WGS sequence"/>
</dbReference>
<dbReference type="Pfam" id="PF01614">
    <property type="entry name" value="IclR_C"/>
    <property type="match status" value="1"/>
</dbReference>
<dbReference type="EMBL" id="WEIO01000004">
    <property type="protein sequence ID" value="KAB7707165.1"/>
    <property type="molecule type" value="Genomic_DNA"/>
</dbReference>
<evidence type="ECO:0000259" key="4">
    <source>
        <dbReference type="PROSITE" id="PS51077"/>
    </source>
</evidence>
<dbReference type="SUPFAM" id="SSF55781">
    <property type="entry name" value="GAF domain-like"/>
    <property type="match status" value="1"/>
</dbReference>
<dbReference type="InterPro" id="IPR029016">
    <property type="entry name" value="GAF-like_dom_sf"/>
</dbReference>
<dbReference type="InterPro" id="IPR036388">
    <property type="entry name" value="WH-like_DNA-bd_sf"/>
</dbReference>
<evidence type="ECO:0000256" key="3">
    <source>
        <dbReference type="ARBA" id="ARBA00023163"/>
    </source>
</evidence>
<feature type="domain" description="HTH iclR-type" evidence="4">
    <location>
        <begin position="1"/>
        <end position="61"/>
    </location>
</feature>
<accession>A0A6I1FG68</accession>
<evidence type="ECO:0000259" key="5">
    <source>
        <dbReference type="PROSITE" id="PS51078"/>
    </source>
</evidence>
<dbReference type="GO" id="GO:0003677">
    <property type="term" value="F:DNA binding"/>
    <property type="evidence" value="ECO:0007669"/>
    <property type="project" value="UniProtKB-KW"/>
</dbReference>
<dbReference type="InterPro" id="IPR005471">
    <property type="entry name" value="Tscrpt_reg_IclR_N"/>
</dbReference>
<dbReference type="GO" id="GO:0045892">
    <property type="term" value="P:negative regulation of DNA-templated transcription"/>
    <property type="evidence" value="ECO:0007669"/>
    <property type="project" value="UniProtKB-ARBA"/>
</dbReference>
<dbReference type="RefSeq" id="WP_152151151.1">
    <property type="nucleotide sequence ID" value="NZ_WEIO01000004.1"/>
</dbReference>
<dbReference type="PANTHER" id="PTHR30136">
    <property type="entry name" value="HELIX-TURN-HELIX TRANSCRIPTIONAL REGULATOR, ICLR FAMILY"/>
    <property type="match status" value="1"/>
</dbReference>
<dbReference type="InterPro" id="IPR050707">
    <property type="entry name" value="HTH_MetabolicPath_Reg"/>
</dbReference>